<protein>
    <submittedName>
        <fullName evidence="5">MPP superfamily phosphohydrolase</fullName>
    </submittedName>
</protein>
<keyword evidence="3" id="KW-0732">Signal</keyword>
<dbReference type="InterPro" id="IPR004843">
    <property type="entry name" value="Calcineurin-like_PHP"/>
</dbReference>
<name>A0A840CSK8_9BACE</name>
<accession>A0A840CSK8</accession>
<dbReference type="GO" id="GO:0008758">
    <property type="term" value="F:UDP-2,3-diacylglucosamine hydrolase activity"/>
    <property type="evidence" value="ECO:0007669"/>
    <property type="project" value="TreeGrafter"/>
</dbReference>
<dbReference type="PANTHER" id="PTHR31302:SF31">
    <property type="entry name" value="PHOSPHODIESTERASE YAEI"/>
    <property type="match status" value="1"/>
</dbReference>
<dbReference type="GO" id="GO:0016020">
    <property type="term" value="C:membrane"/>
    <property type="evidence" value="ECO:0007669"/>
    <property type="project" value="GOC"/>
</dbReference>
<reference evidence="5" key="1">
    <citation type="submission" date="2020-08" db="EMBL/GenBank/DDBJ databases">
        <title>Genomic Encyclopedia of Type Strains, Phase IV (KMG-IV): sequencing the most valuable type-strain genomes for metagenomic binning, comparative biology and taxonomic classification.</title>
        <authorList>
            <person name="Goeker M."/>
        </authorList>
    </citation>
    <scope>NUCLEOTIDE SEQUENCE [LARGE SCALE GENOMIC DNA]</scope>
    <source>
        <strain evidence="5">DSM 105720</strain>
    </source>
</reference>
<keyword evidence="6" id="KW-1185">Reference proteome</keyword>
<dbReference type="Pfam" id="PF00149">
    <property type="entry name" value="Metallophos"/>
    <property type="match status" value="1"/>
</dbReference>
<evidence type="ECO:0000313" key="6">
    <source>
        <dbReference type="Proteomes" id="UP000560658"/>
    </source>
</evidence>
<evidence type="ECO:0000259" key="4">
    <source>
        <dbReference type="Pfam" id="PF00149"/>
    </source>
</evidence>
<sequence>MKKTVYLLYVCMALCLLVSCKSKKQLVATPTAAFWTIEHVSGDSVTISRHSGPTDTLPLVDSVYAEPKLVSKDQQTVSATQTPAKKQRKKAVGEARITHSSIGVSSSYSGVDRVVNYEFTHRDVPEAFEGFRIAFISDLHYQSLLKETGLKDLVRLLIAQKADVLLMGGDYQEGCEYVDPLFKALAGVQTPLGTYGVMGNNDYERCHDEIVQSMQHYGMHVLEHKVDTLRKDGQYIILAGVRDPFDLTRNGESPTLGLSADDFVILLVHTPDYIEQVPVTHTDLALAGHTHGGQVRVFGIAPVLNSHYGTRFLTGLAYNSQNVPIIVTNGIGTSRMPIRMGAPAEVIIITLHRLTE</sequence>
<dbReference type="GO" id="GO:0009245">
    <property type="term" value="P:lipid A biosynthetic process"/>
    <property type="evidence" value="ECO:0007669"/>
    <property type="project" value="TreeGrafter"/>
</dbReference>
<comment type="caution">
    <text evidence="5">The sequence shown here is derived from an EMBL/GenBank/DDBJ whole genome shotgun (WGS) entry which is preliminary data.</text>
</comment>
<evidence type="ECO:0000256" key="3">
    <source>
        <dbReference type="SAM" id="SignalP"/>
    </source>
</evidence>
<dbReference type="SUPFAM" id="SSF56300">
    <property type="entry name" value="Metallo-dependent phosphatases"/>
    <property type="match status" value="1"/>
</dbReference>
<dbReference type="AlphaFoldDB" id="A0A840CSK8"/>
<dbReference type="EMBL" id="JACIER010000001">
    <property type="protein sequence ID" value="MBB4042276.1"/>
    <property type="molecule type" value="Genomic_DNA"/>
</dbReference>
<dbReference type="InterPro" id="IPR051158">
    <property type="entry name" value="Metallophosphoesterase_sf"/>
</dbReference>
<organism evidence="5 6">
    <name type="scientific">Bacteroides reticulotermitis</name>
    <dbReference type="NCBI Taxonomy" id="1133319"/>
    <lineage>
        <taxon>Bacteria</taxon>
        <taxon>Pseudomonadati</taxon>
        <taxon>Bacteroidota</taxon>
        <taxon>Bacteroidia</taxon>
        <taxon>Bacteroidales</taxon>
        <taxon>Bacteroidaceae</taxon>
        <taxon>Bacteroides</taxon>
    </lineage>
</organism>
<gene>
    <name evidence="5" type="ORF">GGR06_000035</name>
</gene>
<dbReference type="GO" id="GO:0046872">
    <property type="term" value="F:metal ion binding"/>
    <property type="evidence" value="ECO:0007669"/>
    <property type="project" value="UniProtKB-KW"/>
</dbReference>
<keyword evidence="2" id="KW-0378">Hydrolase</keyword>
<dbReference type="Gene3D" id="3.60.21.10">
    <property type="match status" value="1"/>
</dbReference>
<dbReference type="PANTHER" id="PTHR31302">
    <property type="entry name" value="TRANSMEMBRANE PROTEIN WITH METALLOPHOSPHOESTERASE DOMAIN-RELATED"/>
    <property type="match status" value="1"/>
</dbReference>
<evidence type="ECO:0000313" key="5">
    <source>
        <dbReference type="EMBL" id="MBB4042276.1"/>
    </source>
</evidence>
<dbReference type="RefSeq" id="WP_044164172.1">
    <property type="nucleotide sequence ID" value="NZ_JACIER010000001.1"/>
</dbReference>
<dbReference type="CDD" id="cd07385">
    <property type="entry name" value="MPP_YkuE_C"/>
    <property type="match status" value="1"/>
</dbReference>
<evidence type="ECO:0000256" key="2">
    <source>
        <dbReference type="ARBA" id="ARBA00022801"/>
    </source>
</evidence>
<feature type="chain" id="PRO_5032315104" evidence="3">
    <location>
        <begin position="25"/>
        <end position="356"/>
    </location>
</feature>
<proteinExistence type="predicted"/>
<feature type="signal peptide" evidence="3">
    <location>
        <begin position="1"/>
        <end position="24"/>
    </location>
</feature>
<dbReference type="PROSITE" id="PS51257">
    <property type="entry name" value="PROKAR_LIPOPROTEIN"/>
    <property type="match status" value="1"/>
</dbReference>
<keyword evidence="1" id="KW-0479">Metal-binding</keyword>
<feature type="domain" description="Calcineurin-like phosphoesterase" evidence="4">
    <location>
        <begin position="131"/>
        <end position="292"/>
    </location>
</feature>
<evidence type="ECO:0000256" key="1">
    <source>
        <dbReference type="ARBA" id="ARBA00022723"/>
    </source>
</evidence>
<dbReference type="InterPro" id="IPR029052">
    <property type="entry name" value="Metallo-depent_PP-like"/>
</dbReference>
<dbReference type="Proteomes" id="UP000560658">
    <property type="component" value="Unassembled WGS sequence"/>
</dbReference>